<name>A0A9J6DTT6_RHIMP</name>
<evidence type="ECO:0000256" key="2">
    <source>
        <dbReference type="ARBA" id="ARBA00022553"/>
    </source>
</evidence>
<evidence type="ECO:0000256" key="4">
    <source>
        <dbReference type="SAM" id="MobiDB-lite"/>
    </source>
</evidence>
<sequence>MSESEEAYESADEDVDESKPKKRGRTTSEKLGEIKETEPPDCKAKGDGSCPEVGDDAQSDGASEKRDAATADNDAKTGSETKSKDDAAETPPAKEMGVLERLAQVASRDEKSSPINWGFGKWGSSILSTAATSVSTFTNQVYQSKTPQTEDKHDSPGVGGIFSGVSAIAKAVEATVLREAKMKAEKEAEERKAEEAEEVVNYSKLFDEHQGLVHLEALEMLCGERKTAVQQKLMEAREEERAELDALLEKIKRTCESLPATDDTPDDELEQEFEKLVTGHLSEIGLNLRGEKLKEEIYRRGIETLAEMTAKTMELYHKVAELLLVKSTPDRTPMHYASQLTGLTAVLCTEVAILSAQCGRCLNTAADDSEDPDSVTPLITNIYLEASNSNTYIQDGFQLLVPILQLLAVQQKLD</sequence>
<reference evidence="5" key="2">
    <citation type="submission" date="2021-09" db="EMBL/GenBank/DDBJ databases">
        <authorList>
            <person name="Jia N."/>
            <person name="Wang J."/>
            <person name="Shi W."/>
            <person name="Du L."/>
            <person name="Sun Y."/>
            <person name="Zhan W."/>
            <person name="Jiang J."/>
            <person name="Wang Q."/>
            <person name="Zhang B."/>
            <person name="Ji P."/>
            <person name="Sakyi L.B."/>
            <person name="Cui X."/>
            <person name="Yuan T."/>
            <person name="Jiang B."/>
            <person name="Yang W."/>
            <person name="Lam T.T.-Y."/>
            <person name="Chang Q."/>
            <person name="Ding S."/>
            <person name="Wang X."/>
            <person name="Zhu J."/>
            <person name="Ruan X."/>
            <person name="Zhao L."/>
            <person name="Wei J."/>
            <person name="Que T."/>
            <person name="Du C."/>
            <person name="Cheng J."/>
            <person name="Dai P."/>
            <person name="Han X."/>
            <person name="Huang E."/>
            <person name="Gao Y."/>
            <person name="Liu J."/>
            <person name="Shao H."/>
            <person name="Ye R."/>
            <person name="Li L."/>
            <person name="Wei W."/>
            <person name="Wang X."/>
            <person name="Wang C."/>
            <person name="Huo Q."/>
            <person name="Li W."/>
            <person name="Guo W."/>
            <person name="Chen H."/>
            <person name="Chen S."/>
            <person name="Zhou L."/>
            <person name="Zhou L."/>
            <person name="Ni X."/>
            <person name="Tian J."/>
            <person name="Zhou Y."/>
            <person name="Sheng Y."/>
            <person name="Liu T."/>
            <person name="Pan Y."/>
            <person name="Xia L."/>
            <person name="Li J."/>
            <person name="Zhao F."/>
            <person name="Cao W."/>
        </authorList>
    </citation>
    <scope>NUCLEOTIDE SEQUENCE</scope>
    <source>
        <strain evidence="5">Rmic-2018</strain>
        <tissue evidence="5">Larvae</tissue>
    </source>
</reference>
<feature type="coiled-coil region" evidence="3">
    <location>
        <begin position="230"/>
        <end position="257"/>
    </location>
</feature>
<dbReference type="InterPro" id="IPR007998">
    <property type="entry name" value="DUF719"/>
</dbReference>
<dbReference type="Pfam" id="PF05334">
    <property type="entry name" value="DUF719"/>
    <property type="match status" value="1"/>
</dbReference>
<feature type="coiled-coil region" evidence="3">
    <location>
        <begin position="174"/>
        <end position="205"/>
    </location>
</feature>
<organism evidence="5 6">
    <name type="scientific">Rhipicephalus microplus</name>
    <name type="common">Cattle tick</name>
    <name type="synonym">Boophilus microplus</name>
    <dbReference type="NCBI Taxonomy" id="6941"/>
    <lineage>
        <taxon>Eukaryota</taxon>
        <taxon>Metazoa</taxon>
        <taxon>Ecdysozoa</taxon>
        <taxon>Arthropoda</taxon>
        <taxon>Chelicerata</taxon>
        <taxon>Arachnida</taxon>
        <taxon>Acari</taxon>
        <taxon>Parasitiformes</taxon>
        <taxon>Ixodida</taxon>
        <taxon>Ixodoidea</taxon>
        <taxon>Ixodidae</taxon>
        <taxon>Rhipicephalinae</taxon>
        <taxon>Rhipicephalus</taxon>
        <taxon>Boophilus</taxon>
    </lineage>
</organism>
<dbReference type="PANTHER" id="PTHR12842:SF6">
    <property type="entry name" value="FI01459P"/>
    <property type="match status" value="1"/>
</dbReference>
<feature type="compositionally biased region" description="Acidic residues" evidence="4">
    <location>
        <begin position="1"/>
        <end position="16"/>
    </location>
</feature>
<dbReference type="PANTHER" id="PTHR12842">
    <property type="entry name" value="FI01459P"/>
    <property type="match status" value="1"/>
</dbReference>
<feature type="compositionally biased region" description="Basic and acidic residues" evidence="4">
    <location>
        <begin position="26"/>
        <end position="46"/>
    </location>
</feature>
<evidence type="ECO:0000256" key="3">
    <source>
        <dbReference type="SAM" id="Coils"/>
    </source>
</evidence>
<dbReference type="EMBL" id="JABSTU010000007">
    <property type="protein sequence ID" value="KAH8025390.1"/>
    <property type="molecule type" value="Genomic_DNA"/>
</dbReference>
<reference evidence="5" key="1">
    <citation type="journal article" date="2020" name="Cell">
        <title>Large-Scale Comparative Analyses of Tick Genomes Elucidate Their Genetic Diversity and Vector Capacities.</title>
        <authorList>
            <consortium name="Tick Genome and Microbiome Consortium (TIGMIC)"/>
            <person name="Jia N."/>
            <person name="Wang J."/>
            <person name="Shi W."/>
            <person name="Du L."/>
            <person name="Sun Y."/>
            <person name="Zhan W."/>
            <person name="Jiang J.F."/>
            <person name="Wang Q."/>
            <person name="Zhang B."/>
            <person name="Ji P."/>
            <person name="Bell-Sakyi L."/>
            <person name="Cui X.M."/>
            <person name="Yuan T.T."/>
            <person name="Jiang B.G."/>
            <person name="Yang W.F."/>
            <person name="Lam T.T."/>
            <person name="Chang Q.C."/>
            <person name="Ding S.J."/>
            <person name="Wang X.J."/>
            <person name="Zhu J.G."/>
            <person name="Ruan X.D."/>
            <person name="Zhao L."/>
            <person name="Wei J.T."/>
            <person name="Ye R.Z."/>
            <person name="Que T.C."/>
            <person name="Du C.H."/>
            <person name="Zhou Y.H."/>
            <person name="Cheng J.X."/>
            <person name="Dai P.F."/>
            <person name="Guo W.B."/>
            <person name="Han X.H."/>
            <person name="Huang E.J."/>
            <person name="Li L.F."/>
            <person name="Wei W."/>
            <person name="Gao Y.C."/>
            <person name="Liu J.Z."/>
            <person name="Shao H.Z."/>
            <person name="Wang X."/>
            <person name="Wang C.C."/>
            <person name="Yang T.C."/>
            <person name="Huo Q.B."/>
            <person name="Li W."/>
            <person name="Chen H.Y."/>
            <person name="Chen S.E."/>
            <person name="Zhou L.G."/>
            <person name="Ni X.B."/>
            <person name="Tian J.H."/>
            <person name="Sheng Y."/>
            <person name="Liu T."/>
            <person name="Pan Y.S."/>
            <person name="Xia L.Y."/>
            <person name="Li J."/>
            <person name="Zhao F."/>
            <person name="Cao W.C."/>
        </authorList>
    </citation>
    <scope>NUCLEOTIDE SEQUENCE</scope>
    <source>
        <strain evidence="5">Rmic-2018</strain>
    </source>
</reference>
<keyword evidence="6" id="KW-1185">Reference proteome</keyword>
<dbReference type="VEuPathDB" id="VectorBase:LOC119170098"/>
<feature type="compositionally biased region" description="Basic and acidic residues" evidence="4">
    <location>
        <begin position="62"/>
        <end position="87"/>
    </location>
</feature>
<gene>
    <name evidence="5" type="ORF">HPB51_007702</name>
</gene>
<keyword evidence="3" id="KW-0175">Coiled coil</keyword>
<feature type="region of interest" description="Disordered" evidence="4">
    <location>
        <begin position="1"/>
        <end position="98"/>
    </location>
</feature>
<protein>
    <submittedName>
        <fullName evidence="5">Uncharacterized protein</fullName>
    </submittedName>
</protein>
<evidence type="ECO:0000313" key="6">
    <source>
        <dbReference type="Proteomes" id="UP000821866"/>
    </source>
</evidence>
<proteinExistence type="inferred from homology"/>
<accession>A0A9J6DTT6</accession>
<dbReference type="Proteomes" id="UP000821866">
    <property type="component" value="Unassembled WGS sequence"/>
</dbReference>
<comment type="caution">
    <text evidence="5">The sequence shown here is derived from an EMBL/GenBank/DDBJ whole genome shotgun (WGS) entry which is preliminary data.</text>
</comment>
<comment type="similarity">
    <text evidence="1">Belongs to the FAM114 family.</text>
</comment>
<evidence type="ECO:0000256" key="1">
    <source>
        <dbReference type="ARBA" id="ARBA00006903"/>
    </source>
</evidence>
<dbReference type="AlphaFoldDB" id="A0A9J6DTT6"/>
<evidence type="ECO:0000313" key="5">
    <source>
        <dbReference type="EMBL" id="KAH8025390.1"/>
    </source>
</evidence>
<keyword evidence="2" id="KW-0597">Phosphoprotein</keyword>